<organism evidence="4 5">
    <name type="scientific">Clytia hemisphaerica</name>
    <dbReference type="NCBI Taxonomy" id="252671"/>
    <lineage>
        <taxon>Eukaryota</taxon>
        <taxon>Metazoa</taxon>
        <taxon>Cnidaria</taxon>
        <taxon>Hydrozoa</taxon>
        <taxon>Hydroidolina</taxon>
        <taxon>Leptothecata</taxon>
        <taxon>Obeliida</taxon>
        <taxon>Clytiidae</taxon>
        <taxon>Clytia</taxon>
    </lineage>
</organism>
<dbReference type="SUPFAM" id="SSF55753">
    <property type="entry name" value="Actin depolymerizing proteins"/>
    <property type="match status" value="1"/>
</dbReference>
<keyword evidence="5" id="KW-1185">Reference proteome</keyword>
<evidence type="ECO:0000313" key="4">
    <source>
        <dbReference type="EnsemblMetazoa" id="CLYHEMP021911.1"/>
    </source>
</evidence>
<evidence type="ECO:0000256" key="2">
    <source>
        <dbReference type="ARBA" id="ARBA00023203"/>
    </source>
</evidence>
<keyword evidence="2" id="KW-0009">Actin-binding</keyword>
<proteinExistence type="inferred from homology"/>
<dbReference type="Proteomes" id="UP000594262">
    <property type="component" value="Unplaced"/>
</dbReference>
<dbReference type="PROSITE" id="PS51263">
    <property type="entry name" value="ADF_H"/>
    <property type="match status" value="1"/>
</dbReference>
<protein>
    <recommendedName>
        <fullName evidence="3">ADF-H domain-containing protein</fullName>
    </recommendedName>
</protein>
<sequence length="143" mass="16273">MVESGVKLNLDCVEAFTNVHKAQTSRFCVFGFNDKRTKVELKYAAGKEENFEQLLAQLPKDHVRFIFYDCQYKTKEGQDRNKVLYAVWSSDDDAPGKEKMLLSSTSKEVEKKCNGFAKKASYHEWAELTEAAFVDVVSEGGQK</sequence>
<dbReference type="InterPro" id="IPR017904">
    <property type="entry name" value="ADF/Cofilin"/>
</dbReference>
<dbReference type="RefSeq" id="XP_066918270.1">
    <property type="nucleotide sequence ID" value="XM_067062169.1"/>
</dbReference>
<dbReference type="GeneID" id="136805602"/>
<dbReference type="GO" id="GO:0015629">
    <property type="term" value="C:actin cytoskeleton"/>
    <property type="evidence" value="ECO:0007669"/>
    <property type="project" value="InterPro"/>
</dbReference>
<dbReference type="InterPro" id="IPR002108">
    <property type="entry name" value="ADF-H"/>
</dbReference>
<dbReference type="Pfam" id="PF00241">
    <property type="entry name" value="Cofilin_ADF"/>
    <property type="match status" value="1"/>
</dbReference>
<name>A0A7M5XHB7_9CNID</name>
<evidence type="ECO:0000313" key="5">
    <source>
        <dbReference type="Proteomes" id="UP000594262"/>
    </source>
</evidence>
<dbReference type="AlphaFoldDB" id="A0A7M5XHB7"/>
<dbReference type="Gene3D" id="3.40.20.10">
    <property type="entry name" value="Severin"/>
    <property type="match status" value="1"/>
</dbReference>
<accession>A0A7M5XHB7</accession>
<comment type="similarity">
    <text evidence="1">Belongs to the actin-binding proteins ADF family.</text>
</comment>
<evidence type="ECO:0000259" key="3">
    <source>
        <dbReference type="PROSITE" id="PS51263"/>
    </source>
</evidence>
<dbReference type="SMART" id="SM00102">
    <property type="entry name" value="ADF"/>
    <property type="match status" value="1"/>
</dbReference>
<dbReference type="GO" id="GO:0003779">
    <property type="term" value="F:actin binding"/>
    <property type="evidence" value="ECO:0007669"/>
    <property type="project" value="UniProtKB-KW"/>
</dbReference>
<reference evidence="4" key="1">
    <citation type="submission" date="2021-01" db="UniProtKB">
        <authorList>
            <consortium name="EnsemblMetazoa"/>
        </authorList>
    </citation>
    <scope>IDENTIFICATION</scope>
</reference>
<dbReference type="GO" id="GO:0030042">
    <property type="term" value="P:actin filament depolymerization"/>
    <property type="evidence" value="ECO:0007669"/>
    <property type="project" value="InterPro"/>
</dbReference>
<evidence type="ECO:0000256" key="1">
    <source>
        <dbReference type="ARBA" id="ARBA00006844"/>
    </source>
</evidence>
<feature type="domain" description="ADF-H" evidence="3">
    <location>
        <begin position="5"/>
        <end position="138"/>
    </location>
</feature>
<dbReference type="PANTHER" id="PTHR11913">
    <property type="entry name" value="COFILIN-RELATED"/>
    <property type="match status" value="1"/>
</dbReference>
<dbReference type="OrthoDB" id="10249245at2759"/>
<dbReference type="EnsemblMetazoa" id="CLYHEMT021911.1">
    <property type="protein sequence ID" value="CLYHEMP021911.1"/>
    <property type="gene ID" value="CLYHEMG021911"/>
</dbReference>
<dbReference type="InterPro" id="IPR029006">
    <property type="entry name" value="ADF-H/Gelsolin-like_dom_sf"/>
</dbReference>